<accession>A0A0F4Z515</accession>
<proteinExistence type="predicted"/>
<dbReference type="AlphaFoldDB" id="A0A0F4Z515"/>
<dbReference type="Proteomes" id="UP000053958">
    <property type="component" value="Unassembled WGS sequence"/>
</dbReference>
<organism evidence="1 2">
    <name type="scientific">Rasamsonia emersonii (strain ATCC 16479 / CBS 393.64 / IMI 116815)</name>
    <dbReference type="NCBI Taxonomy" id="1408163"/>
    <lineage>
        <taxon>Eukaryota</taxon>
        <taxon>Fungi</taxon>
        <taxon>Dikarya</taxon>
        <taxon>Ascomycota</taxon>
        <taxon>Pezizomycotina</taxon>
        <taxon>Eurotiomycetes</taxon>
        <taxon>Eurotiomycetidae</taxon>
        <taxon>Eurotiales</taxon>
        <taxon>Trichocomaceae</taxon>
        <taxon>Rasamsonia</taxon>
    </lineage>
</organism>
<comment type="caution">
    <text evidence="1">The sequence shown here is derived from an EMBL/GenBank/DDBJ whole genome shotgun (WGS) entry which is preliminary data.</text>
</comment>
<evidence type="ECO:0000313" key="1">
    <source>
        <dbReference type="EMBL" id="KKA24978.1"/>
    </source>
</evidence>
<dbReference type="EMBL" id="LASV01000039">
    <property type="protein sequence ID" value="KKA24978.1"/>
    <property type="molecule type" value="Genomic_DNA"/>
</dbReference>
<name>A0A0F4Z515_RASE3</name>
<keyword evidence="2" id="KW-1185">Reference proteome</keyword>
<sequence>MPITNCSGPSALRILVMGTSAKPFRGISMNPLGVPVGTVKPTPMYNSIAVYRLENCLHFQIYEQSQSKQDRNPPQVLLNYFLKKDLLIRLNQPQYRQLGASQDRHCPWHWPLALALSPLIADRLMITEAFPAYVLYMSIVRGPQAQASSGINSLI</sequence>
<evidence type="ECO:0000313" key="2">
    <source>
        <dbReference type="Proteomes" id="UP000053958"/>
    </source>
</evidence>
<reference evidence="1 2" key="1">
    <citation type="submission" date="2015-04" db="EMBL/GenBank/DDBJ databases">
        <authorList>
            <person name="Heijne W.H."/>
            <person name="Fedorova N.D."/>
            <person name="Nierman W.C."/>
            <person name="Vollebregt A.W."/>
            <person name="Zhao Z."/>
            <person name="Wu L."/>
            <person name="Kumar M."/>
            <person name="Stam H."/>
            <person name="van den Berg M.A."/>
            <person name="Pel H.J."/>
        </authorList>
    </citation>
    <scope>NUCLEOTIDE SEQUENCE [LARGE SCALE GENOMIC DNA]</scope>
    <source>
        <strain evidence="1 2">CBS 393.64</strain>
    </source>
</reference>
<protein>
    <submittedName>
        <fullName evidence="1">Uncharacterized protein</fullName>
    </submittedName>
</protein>
<dbReference type="GeneID" id="25313013"/>
<dbReference type="RefSeq" id="XP_013331590.1">
    <property type="nucleotide sequence ID" value="XM_013476136.1"/>
</dbReference>
<gene>
    <name evidence="1" type="ORF">T310_0959</name>
</gene>